<accession>A0A183GMK8</accession>
<dbReference type="PROSITE" id="PS50081">
    <property type="entry name" value="ZF_DAG_PE_2"/>
    <property type="match status" value="1"/>
</dbReference>
<feature type="domain" description="Phorbol-ester/DAG-type" evidence="3">
    <location>
        <begin position="20"/>
        <end position="70"/>
    </location>
</feature>
<keyword evidence="1" id="KW-0479">Metal-binding</keyword>
<evidence type="ECO:0000313" key="6">
    <source>
        <dbReference type="WBParaSite" id="HPBE_0002392801-mRNA-1"/>
    </source>
</evidence>
<proteinExistence type="predicted"/>
<keyword evidence="2" id="KW-0862">Zinc</keyword>
<dbReference type="PRINTS" id="PR00008">
    <property type="entry name" value="DAGPEDOMAIN"/>
</dbReference>
<evidence type="ECO:0000256" key="1">
    <source>
        <dbReference type="ARBA" id="ARBA00022723"/>
    </source>
</evidence>
<evidence type="ECO:0000313" key="4">
    <source>
        <dbReference type="EMBL" id="VDP41851.1"/>
    </source>
</evidence>
<dbReference type="PROSITE" id="PS00479">
    <property type="entry name" value="ZF_DAG_PE_1"/>
    <property type="match status" value="1"/>
</dbReference>
<name>A0A183GMK8_HELPZ</name>
<dbReference type="OrthoDB" id="242257at2759"/>
<reference evidence="6" key="2">
    <citation type="submission" date="2019-09" db="UniProtKB">
        <authorList>
            <consortium name="WormBaseParasite"/>
        </authorList>
    </citation>
    <scope>IDENTIFICATION</scope>
</reference>
<keyword evidence="5" id="KW-1185">Reference proteome</keyword>
<dbReference type="Pfam" id="PF00130">
    <property type="entry name" value="C1_1"/>
    <property type="match status" value="1"/>
</dbReference>
<dbReference type="WBParaSite" id="HPBE_0002392801-mRNA-1">
    <property type="protein sequence ID" value="HPBE_0002392801-mRNA-1"/>
    <property type="gene ID" value="HPBE_0002392801"/>
</dbReference>
<protein>
    <submittedName>
        <fullName evidence="6">Phorbol-ester/DAG-type domain-containing protein</fullName>
    </submittedName>
</protein>
<dbReference type="GO" id="GO:0046872">
    <property type="term" value="F:metal ion binding"/>
    <property type="evidence" value="ECO:0007669"/>
    <property type="project" value="UniProtKB-KW"/>
</dbReference>
<gene>
    <name evidence="4" type="ORF">HPBE_LOCUS23927</name>
</gene>
<dbReference type="Gene3D" id="3.30.60.20">
    <property type="match status" value="1"/>
</dbReference>
<evidence type="ECO:0000256" key="2">
    <source>
        <dbReference type="ARBA" id="ARBA00022833"/>
    </source>
</evidence>
<dbReference type="CDD" id="cd20803">
    <property type="entry name" value="C1_DGKtheta_typeV_rpt1"/>
    <property type="match status" value="1"/>
</dbReference>
<evidence type="ECO:0000259" key="3">
    <source>
        <dbReference type="PROSITE" id="PS50081"/>
    </source>
</evidence>
<reference evidence="4 5" key="1">
    <citation type="submission" date="2018-11" db="EMBL/GenBank/DDBJ databases">
        <authorList>
            <consortium name="Pathogen Informatics"/>
        </authorList>
    </citation>
    <scope>NUCLEOTIDE SEQUENCE [LARGE SCALE GENOMIC DNA]</scope>
</reference>
<sequence length="82" mass="9095">MTAEGHNVDANLLGIGRDHGHYFAKKTFGKPTYCHHCCDKIWGMLTQGYACEVCNFVCHEKCLKTVVSYCSGVALQLIKVSL</sequence>
<dbReference type="FunFam" id="3.30.60.20:FF:000053">
    <property type="entry name" value="Diacylglycerol kinase"/>
    <property type="match status" value="1"/>
</dbReference>
<evidence type="ECO:0000313" key="5">
    <source>
        <dbReference type="Proteomes" id="UP000050761"/>
    </source>
</evidence>
<dbReference type="SMART" id="SM00109">
    <property type="entry name" value="C1"/>
    <property type="match status" value="1"/>
</dbReference>
<dbReference type="EMBL" id="UZAH01035637">
    <property type="protein sequence ID" value="VDP41851.1"/>
    <property type="molecule type" value="Genomic_DNA"/>
</dbReference>
<organism evidence="5 6">
    <name type="scientific">Heligmosomoides polygyrus</name>
    <name type="common">Parasitic roundworm</name>
    <dbReference type="NCBI Taxonomy" id="6339"/>
    <lineage>
        <taxon>Eukaryota</taxon>
        <taxon>Metazoa</taxon>
        <taxon>Ecdysozoa</taxon>
        <taxon>Nematoda</taxon>
        <taxon>Chromadorea</taxon>
        <taxon>Rhabditida</taxon>
        <taxon>Rhabditina</taxon>
        <taxon>Rhabditomorpha</taxon>
        <taxon>Strongyloidea</taxon>
        <taxon>Heligmosomidae</taxon>
        <taxon>Heligmosomoides</taxon>
    </lineage>
</organism>
<dbReference type="AlphaFoldDB" id="A0A183GMK8"/>
<dbReference type="InterPro" id="IPR020454">
    <property type="entry name" value="DAG/PE-bd"/>
</dbReference>
<dbReference type="Proteomes" id="UP000050761">
    <property type="component" value="Unassembled WGS sequence"/>
</dbReference>
<dbReference type="InterPro" id="IPR002219">
    <property type="entry name" value="PKC_DAG/PE"/>
</dbReference>
<dbReference type="SUPFAM" id="SSF57889">
    <property type="entry name" value="Cysteine-rich domain"/>
    <property type="match status" value="1"/>
</dbReference>
<dbReference type="InterPro" id="IPR046349">
    <property type="entry name" value="C1-like_sf"/>
</dbReference>
<accession>A0A3P8DDR2</accession>